<keyword evidence="2" id="KW-0805">Transcription regulation</keyword>
<keyword evidence="4" id="KW-0804">Transcription</keyword>
<name>A0ABX9K0C5_9BACT</name>
<dbReference type="Gene3D" id="1.10.10.10">
    <property type="entry name" value="Winged helix-like DNA-binding domain superfamily/Winged helix DNA-binding domain"/>
    <property type="match status" value="1"/>
</dbReference>
<evidence type="ECO:0000256" key="3">
    <source>
        <dbReference type="ARBA" id="ARBA00023125"/>
    </source>
</evidence>
<dbReference type="InterPro" id="IPR005119">
    <property type="entry name" value="LysR_subst-bd"/>
</dbReference>
<protein>
    <submittedName>
        <fullName evidence="6">DNA-binding transcriptional LysR family regulator</fullName>
    </submittedName>
</protein>
<dbReference type="SUPFAM" id="SSF46785">
    <property type="entry name" value="Winged helix' DNA-binding domain"/>
    <property type="match status" value="1"/>
</dbReference>
<keyword evidence="7" id="KW-1185">Reference proteome</keyword>
<gene>
    <name evidence="6" type="ORF">ATI61_106132</name>
</gene>
<proteinExistence type="inferred from homology"/>
<reference evidence="6 7" key="1">
    <citation type="submission" date="2018-08" db="EMBL/GenBank/DDBJ databases">
        <title>Genomic Encyclopedia of Archaeal and Bacterial Type Strains, Phase II (KMG-II): from individual species to whole genera.</title>
        <authorList>
            <person name="Goeker M."/>
        </authorList>
    </citation>
    <scope>NUCLEOTIDE SEQUENCE [LARGE SCALE GENOMIC DNA]</scope>
    <source>
        <strain evidence="6 7">DSM 2261</strain>
    </source>
</reference>
<evidence type="ECO:0000256" key="2">
    <source>
        <dbReference type="ARBA" id="ARBA00023015"/>
    </source>
</evidence>
<evidence type="ECO:0000313" key="7">
    <source>
        <dbReference type="Proteomes" id="UP000256345"/>
    </source>
</evidence>
<evidence type="ECO:0000256" key="1">
    <source>
        <dbReference type="ARBA" id="ARBA00009437"/>
    </source>
</evidence>
<dbReference type="InterPro" id="IPR036390">
    <property type="entry name" value="WH_DNA-bd_sf"/>
</dbReference>
<dbReference type="Gene3D" id="3.40.190.290">
    <property type="match status" value="2"/>
</dbReference>
<dbReference type="GO" id="GO:0003677">
    <property type="term" value="F:DNA binding"/>
    <property type="evidence" value="ECO:0007669"/>
    <property type="project" value="UniProtKB-KW"/>
</dbReference>
<dbReference type="EMBL" id="QUMU01000006">
    <property type="protein sequence ID" value="REG30663.1"/>
    <property type="molecule type" value="Genomic_DNA"/>
</dbReference>
<dbReference type="InterPro" id="IPR000847">
    <property type="entry name" value="LysR_HTH_N"/>
</dbReference>
<dbReference type="PANTHER" id="PTHR30579">
    <property type="entry name" value="TRANSCRIPTIONAL REGULATOR"/>
    <property type="match status" value="1"/>
</dbReference>
<dbReference type="SUPFAM" id="SSF53850">
    <property type="entry name" value="Periplasmic binding protein-like II"/>
    <property type="match status" value="1"/>
</dbReference>
<dbReference type="InterPro" id="IPR036388">
    <property type="entry name" value="WH-like_DNA-bd_sf"/>
</dbReference>
<dbReference type="Proteomes" id="UP000256345">
    <property type="component" value="Unassembled WGS sequence"/>
</dbReference>
<dbReference type="InterPro" id="IPR050176">
    <property type="entry name" value="LTTR"/>
</dbReference>
<sequence>MAVQKRSGPLDWEDLRVFVALARAGSLSAAARALKVSHATVGRRIAALEKTLGRTLFDRRADGYALTAEGEAVLELASGMDERALAILRRAGQEAGLTGTVRLTATETLAESILIPCLAEFHRRHPGIVLEVLTDPRSLSLARREADVAVRLARPKAGELVTRRLASLGYGVYVAPGGDTSAWVGFDDSYAHLPEAQWLARHAAGERVVLRANTLLAQVSAVRTGFGKALLPRWYAEQEGGLVPMPSPAPPPVREAWLVVHRDLKDVPRVRAVIEAVVAAFEAKRERLGPVGT</sequence>
<feature type="domain" description="HTH lysR-type" evidence="5">
    <location>
        <begin position="10"/>
        <end position="67"/>
    </location>
</feature>
<evidence type="ECO:0000259" key="5">
    <source>
        <dbReference type="PROSITE" id="PS50931"/>
    </source>
</evidence>
<keyword evidence="3 6" id="KW-0238">DNA-binding</keyword>
<dbReference type="PANTHER" id="PTHR30579:SF3">
    <property type="entry name" value="TRANSCRIPTIONAL REGULATORY PROTEIN"/>
    <property type="match status" value="1"/>
</dbReference>
<dbReference type="Pfam" id="PF00126">
    <property type="entry name" value="HTH_1"/>
    <property type="match status" value="1"/>
</dbReference>
<organism evidence="6 7">
    <name type="scientific">Archangium gephyra</name>
    <dbReference type="NCBI Taxonomy" id="48"/>
    <lineage>
        <taxon>Bacteria</taxon>
        <taxon>Pseudomonadati</taxon>
        <taxon>Myxococcota</taxon>
        <taxon>Myxococcia</taxon>
        <taxon>Myxococcales</taxon>
        <taxon>Cystobacterineae</taxon>
        <taxon>Archangiaceae</taxon>
        <taxon>Archangium</taxon>
    </lineage>
</organism>
<evidence type="ECO:0000313" key="6">
    <source>
        <dbReference type="EMBL" id="REG30663.1"/>
    </source>
</evidence>
<accession>A0ABX9K0C5</accession>
<comment type="caution">
    <text evidence="6">The sequence shown here is derived from an EMBL/GenBank/DDBJ whole genome shotgun (WGS) entry which is preliminary data.</text>
</comment>
<comment type="similarity">
    <text evidence="1">Belongs to the LysR transcriptional regulatory family.</text>
</comment>
<evidence type="ECO:0000256" key="4">
    <source>
        <dbReference type="ARBA" id="ARBA00023163"/>
    </source>
</evidence>
<dbReference type="PROSITE" id="PS50931">
    <property type="entry name" value="HTH_LYSR"/>
    <property type="match status" value="1"/>
</dbReference>
<dbReference type="RefSeq" id="WP_047854022.1">
    <property type="nucleotide sequence ID" value="NZ_CP011509.1"/>
</dbReference>
<dbReference type="Pfam" id="PF03466">
    <property type="entry name" value="LysR_substrate"/>
    <property type="match status" value="1"/>
</dbReference>